<dbReference type="InParanoid" id="A0A5Q0BFS2"/>
<keyword evidence="3" id="KW-1185">Reference proteome</keyword>
<accession>A0A5Q0BFS2</accession>
<sequence length="402" mass="42724">MMRTLPVFGLALLSALAYADNNALPAAPPSLPPEQSSAVLAEGSEKANPSERSLLHSLGLLEEAVGLFEAPKMPATPPPAGLFGVYMVPKGKFVVNYLPIWWHFQGLQSGTGSINPAQAATTVPAYNAGGNLKERILPTQAEASAQLLAGMYGITNYLNVILMPSYVSKNSSYVTYKGASGATALGAGSVAASGVGDTYASLQLKLYEGYNQELILSWGISFPTGSITQNADFLAPNGKMVNGRMPYGMQLGDGTYDGLPMLAYTGNYEHLAWGVMTRARLPLQSYNSQGWRMGNQYEGTGWVGYEFIPSLFSATLRFTGVTQDSIHGVDPQMASISSGGNPNFYGGQVVKGLIGLNVRQHIPQINGGGRIALEAGMPLYLNLNGVQIPEQWSLQLSAALLF</sequence>
<dbReference type="Proteomes" id="UP000325755">
    <property type="component" value="Chromosome"/>
</dbReference>
<dbReference type="AlphaFoldDB" id="A0A5Q0BFS2"/>
<dbReference type="EMBL" id="CP044205">
    <property type="protein sequence ID" value="QFY42389.1"/>
    <property type="molecule type" value="Genomic_DNA"/>
</dbReference>
<reference evidence="2 3" key="1">
    <citation type="submission" date="2019-09" db="EMBL/GenBank/DDBJ databases">
        <title>Ecophysiology of the spiral-shaped methanotroph Methylospira mobilis as revealed by the complete genome sequence.</title>
        <authorList>
            <person name="Oshkin I.Y."/>
            <person name="Dedysh S.N."/>
            <person name="Miroshnikov K."/>
            <person name="Danilova O.V."/>
            <person name="Hakobyan A."/>
            <person name="Liesack W."/>
        </authorList>
    </citation>
    <scope>NUCLEOTIDE SEQUENCE [LARGE SCALE GENOMIC DNA]</scope>
    <source>
        <strain evidence="2 3">Shm1</strain>
    </source>
</reference>
<dbReference type="KEGG" id="mmob:F6R98_06900"/>
<proteinExistence type="predicted"/>
<name>A0A5Q0BFS2_9GAMM</name>
<dbReference type="RefSeq" id="WP_153248369.1">
    <property type="nucleotide sequence ID" value="NZ_CP044205.1"/>
</dbReference>
<gene>
    <name evidence="2" type="ORF">F6R98_06900</name>
</gene>
<evidence type="ECO:0000256" key="1">
    <source>
        <dbReference type="SAM" id="SignalP"/>
    </source>
</evidence>
<feature type="chain" id="PRO_5024855138" description="Transporter" evidence="1">
    <location>
        <begin position="20"/>
        <end position="402"/>
    </location>
</feature>
<evidence type="ECO:0000313" key="3">
    <source>
        <dbReference type="Proteomes" id="UP000325755"/>
    </source>
</evidence>
<dbReference type="OrthoDB" id="5450709at2"/>
<feature type="signal peptide" evidence="1">
    <location>
        <begin position="1"/>
        <end position="19"/>
    </location>
</feature>
<organism evidence="2 3">
    <name type="scientific">Candidatus Methylospira mobilis</name>
    <dbReference type="NCBI Taxonomy" id="1808979"/>
    <lineage>
        <taxon>Bacteria</taxon>
        <taxon>Pseudomonadati</taxon>
        <taxon>Pseudomonadota</taxon>
        <taxon>Gammaproteobacteria</taxon>
        <taxon>Methylococcales</taxon>
        <taxon>Methylococcaceae</taxon>
        <taxon>Candidatus Methylospira</taxon>
    </lineage>
</organism>
<evidence type="ECO:0000313" key="2">
    <source>
        <dbReference type="EMBL" id="QFY42389.1"/>
    </source>
</evidence>
<protein>
    <recommendedName>
        <fullName evidence="4">Transporter</fullName>
    </recommendedName>
</protein>
<evidence type="ECO:0008006" key="4">
    <source>
        <dbReference type="Google" id="ProtNLM"/>
    </source>
</evidence>
<keyword evidence="1" id="KW-0732">Signal</keyword>